<feature type="transmembrane region" description="Helical" evidence="9">
    <location>
        <begin position="359"/>
        <end position="378"/>
    </location>
</feature>
<keyword evidence="8" id="KW-0807">Transducer</keyword>
<dbReference type="STRING" id="451379.A0A158R4K6"/>
<evidence type="ECO:0000256" key="4">
    <source>
        <dbReference type="ARBA" id="ARBA00022989"/>
    </source>
</evidence>
<evidence type="ECO:0000256" key="9">
    <source>
        <dbReference type="SAM" id="Phobius"/>
    </source>
</evidence>
<feature type="transmembrane region" description="Helical" evidence="9">
    <location>
        <begin position="73"/>
        <end position="92"/>
    </location>
</feature>
<keyword evidence="3 9" id="KW-0812">Transmembrane</keyword>
<dbReference type="Gene3D" id="1.20.1070.10">
    <property type="entry name" value="Rhodopsin 7-helix transmembrane proteins"/>
    <property type="match status" value="1"/>
</dbReference>
<dbReference type="GO" id="GO:0005886">
    <property type="term" value="C:plasma membrane"/>
    <property type="evidence" value="ECO:0007669"/>
    <property type="project" value="UniProtKB-SubCell"/>
</dbReference>
<evidence type="ECO:0000313" key="12">
    <source>
        <dbReference type="WBParaSite" id="SMUV_0000364701-mRNA-1"/>
    </source>
</evidence>
<reference evidence="12" key="1">
    <citation type="submission" date="2016-04" db="UniProtKB">
        <authorList>
            <consortium name="WormBaseParasite"/>
        </authorList>
    </citation>
    <scope>IDENTIFICATION</scope>
</reference>
<dbReference type="GO" id="GO:0007218">
    <property type="term" value="P:neuropeptide signaling pathway"/>
    <property type="evidence" value="ECO:0007669"/>
    <property type="project" value="TreeGrafter"/>
</dbReference>
<accession>A0A158R4K6</accession>
<dbReference type="PROSITE" id="PS50262">
    <property type="entry name" value="G_PROTEIN_RECEP_F1_2"/>
    <property type="match status" value="1"/>
</dbReference>
<feature type="transmembrane region" description="Helical" evidence="9">
    <location>
        <begin position="31"/>
        <end position="52"/>
    </location>
</feature>
<evidence type="ECO:0000256" key="8">
    <source>
        <dbReference type="ARBA" id="ARBA00023224"/>
    </source>
</evidence>
<keyword evidence="4 9" id="KW-1133">Transmembrane helix</keyword>
<evidence type="ECO:0000259" key="10">
    <source>
        <dbReference type="PROSITE" id="PS50262"/>
    </source>
</evidence>
<dbReference type="GO" id="GO:0008528">
    <property type="term" value="F:G protein-coupled peptide receptor activity"/>
    <property type="evidence" value="ECO:0007669"/>
    <property type="project" value="TreeGrafter"/>
</dbReference>
<keyword evidence="11" id="KW-1185">Reference proteome</keyword>
<feature type="transmembrane region" description="Helical" evidence="9">
    <location>
        <begin position="319"/>
        <end position="339"/>
    </location>
</feature>
<name>A0A158R4K6_9BILA</name>
<protein>
    <submittedName>
        <fullName evidence="12">G_PROTEIN_RECEP_F1_2 domain-containing protein</fullName>
    </submittedName>
</protein>
<dbReference type="SUPFAM" id="SSF81321">
    <property type="entry name" value="Family A G protein-coupled receptor-like"/>
    <property type="match status" value="1"/>
</dbReference>
<dbReference type="InterPro" id="IPR000276">
    <property type="entry name" value="GPCR_Rhodpsn"/>
</dbReference>
<dbReference type="CDD" id="cd00637">
    <property type="entry name" value="7tm_classA_rhodopsin-like"/>
    <property type="match status" value="1"/>
</dbReference>
<dbReference type="Pfam" id="PF00001">
    <property type="entry name" value="7tm_1"/>
    <property type="match status" value="1"/>
</dbReference>
<proteinExistence type="predicted"/>
<sequence length="397" mass="45951">MEAENSETFETTADGQLKKPSRLNSDYIDSVVLLLVLLIGVPLNVIALIRLWKQYMASKVGSRGADETRSCYLMLKIQLTVVDLILLISYIPPKLLWLYYYEWPFGTVACKGVVYLWMFSHHLMSFAIMIIAIDRAKTVWDLMKMKIKGRMPSAKVKIKCIKMMITLSYIMAALFSLPQWFVWSSYMFGNWSQCTTMWQAAKARDFTEKKEDWKYFFQWETIYSIVHLFSMFWIPFLIVIISYACIMVSLCYYSSASSNGVVTTQTTQDCDERTQILMENGTKIDESATDGEKSHGKIRIIPTWQTTMRSRLCHTSAQVILAYLVCWLPYNLMQISGYISTELGIFLSVRFDSIFKLFVLFNTLFNPFIYGFNINLCCSRIRTKKSGKLLCCCSQKV</sequence>
<feature type="domain" description="G-protein coupled receptors family 1 profile" evidence="10">
    <location>
        <begin position="43"/>
        <end position="370"/>
    </location>
</feature>
<feature type="transmembrane region" description="Helical" evidence="9">
    <location>
        <begin position="232"/>
        <end position="253"/>
    </location>
</feature>
<keyword evidence="6 9" id="KW-0472">Membrane</keyword>
<evidence type="ECO:0000313" key="11">
    <source>
        <dbReference type="Proteomes" id="UP000046393"/>
    </source>
</evidence>
<keyword evidence="5" id="KW-0297">G-protein coupled receptor</keyword>
<dbReference type="PANTHER" id="PTHR24230:SF120">
    <property type="entry name" value="G-PROTEIN COUPLED RECEPTOR DAF-38"/>
    <property type="match status" value="1"/>
</dbReference>
<keyword evidence="7" id="KW-0675">Receptor</keyword>
<dbReference type="Proteomes" id="UP000046393">
    <property type="component" value="Unplaced"/>
</dbReference>
<dbReference type="PRINTS" id="PR00237">
    <property type="entry name" value="GPCRRHODOPSN"/>
</dbReference>
<evidence type="ECO:0000256" key="3">
    <source>
        <dbReference type="ARBA" id="ARBA00022692"/>
    </source>
</evidence>
<dbReference type="InterPro" id="IPR017452">
    <property type="entry name" value="GPCR_Rhodpsn_7TM"/>
</dbReference>
<comment type="subcellular location">
    <subcellularLocation>
        <location evidence="1">Cell membrane</location>
        <topology evidence="1">Multi-pass membrane protein</topology>
    </subcellularLocation>
</comment>
<dbReference type="WBParaSite" id="SMUV_0000364701-mRNA-1">
    <property type="protein sequence ID" value="SMUV_0000364701-mRNA-1"/>
    <property type="gene ID" value="SMUV_0000364701"/>
</dbReference>
<dbReference type="PANTHER" id="PTHR24230">
    <property type="entry name" value="G-PROTEIN COUPLED RECEPTOR"/>
    <property type="match status" value="1"/>
</dbReference>
<keyword evidence="2" id="KW-1003">Cell membrane</keyword>
<feature type="transmembrane region" description="Helical" evidence="9">
    <location>
        <begin position="160"/>
        <end position="181"/>
    </location>
</feature>
<dbReference type="AlphaFoldDB" id="A0A158R4K6"/>
<organism evidence="11 12">
    <name type="scientific">Syphacia muris</name>
    <dbReference type="NCBI Taxonomy" id="451379"/>
    <lineage>
        <taxon>Eukaryota</taxon>
        <taxon>Metazoa</taxon>
        <taxon>Ecdysozoa</taxon>
        <taxon>Nematoda</taxon>
        <taxon>Chromadorea</taxon>
        <taxon>Rhabditida</taxon>
        <taxon>Spirurina</taxon>
        <taxon>Oxyuridomorpha</taxon>
        <taxon>Oxyuroidea</taxon>
        <taxon>Oxyuridae</taxon>
        <taxon>Syphacia</taxon>
    </lineage>
</organism>
<feature type="transmembrane region" description="Helical" evidence="9">
    <location>
        <begin position="112"/>
        <end position="133"/>
    </location>
</feature>
<evidence type="ECO:0000256" key="5">
    <source>
        <dbReference type="ARBA" id="ARBA00023040"/>
    </source>
</evidence>
<evidence type="ECO:0000256" key="6">
    <source>
        <dbReference type="ARBA" id="ARBA00023136"/>
    </source>
</evidence>
<evidence type="ECO:0000256" key="2">
    <source>
        <dbReference type="ARBA" id="ARBA00022475"/>
    </source>
</evidence>
<evidence type="ECO:0000256" key="1">
    <source>
        <dbReference type="ARBA" id="ARBA00004651"/>
    </source>
</evidence>
<evidence type="ECO:0000256" key="7">
    <source>
        <dbReference type="ARBA" id="ARBA00023170"/>
    </source>
</evidence>